<dbReference type="Proteomes" id="UP000801492">
    <property type="component" value="Unassembled WGS sequence"/>
</dbReference>
<dbReference type="PRINTS" id="PR01821">
    <property type="entry name" value="DAPIT"/>
</dbReference>
<evidence type="ECO:0000256" key="4">
    <source>
        <dbReference type="ARBA" id="ARBA00023128"/>
    </source>
</evidence>
<evidence type="ECO:0000256" key="6">
    <source>
        <dbReference type="SAM" id="Phobius"/>
    </source>
</evidence>
<evidence type="ECO:0000256" key="3">
    <source>
        <dbReference type="ARBA" id="ARBA00022989"/>
    </source>
</evidence>
<reference evidence="7" key="1">
    <citation type="submission" date="2019-08" db="EMBL/GenBank/DDBJ databases">
        <title>The genome of the North American firefly Photinus pyralis.</title>
        <authorList>
            <consortium name="Photinus pyralis genome working group"/>
            <person name="Fallon T.R."/>
            <person name="Sander Lower S.E."/>
            <person name="Weng J.-K."/>
        </authorList>
    </citation>
    <scope>NUCLEOTIDE SEQUENCE</scope>
    <source>
        <strain evidence="7">TRF0915ILg1</strain>
        <tissue evidence="7">Whole body</tissue>
    </source>
</reference>
<dbReference type="InterPro" id="IPR009125">
    <property type="entry name" value="ATPMK"/>
</dbReference>
<dbReference type="PANTHER" id="PTHR34038:SF1">
    <property type="entry name" value="ATP SYNTHASE MEMBRANE SUBUNIT K, MITOCHONDRIAL"/>
    <property type="match status" value="1"/>
</dbReference>
<evidence type="ECO:0000256" key="1">
    <source>
        <dbReference type="ARBA" id="ARBA00004304"/>
    </source>
</evidence>
<comment type="subcellular location">
    <subcellularLocation>
        <location evidence="1">Mitochondrion membrane</location>
        <topology evidence="1">Single-pass membrane protein</topology>
    </subcellularLocation>
</comment>
<evidence type="ECO:0000313" key="7">
    <source>
        <dbReference type="EMBL" id="KAF2893899.1"/>
    </source>
</evidence>
<dbReference type="GO" id="GO:0031966">
    <property type="term" value="C:mitochondrial membrane"/>
    <property type="evidence" value="ECO:0007669"/>
    <property type="project" value="UniProtKB-SubCell"/>
</dbReference>
<keyword evidence="5 6" id="KW-0472">Membrane</keyword>
<sequence>MAGDENVPYDDPSLKGIGRIFNNSTIRGRANVSMTAYELPLPHSLEWLSSSYIKFLQKIKKSNVRQYIQPQINMYEAKLDKIISKMAGDGPVDQSKLTGISRIFNAQTMRGRANVAMATYAGIGLLVSYFVLKPKSKK</sequence>
<protein>
    <submittedName>
        <fullName evidence="7">Uncharacterized protein</fullName>
    </submittedName>
</protein>
<keyword evidence="4" id="KW-0496">Mitochondrion</keyword>
<evidence type="ECO:0000256" key="2">
    <source>
        <dbReference type="ARBA" id="ARBA00022692"/>
    </source>
</evidence>
<comment type="caution">
    <text evidence="7">The sequence shown here is derived from an EMBL/GenBank/DDBJ whole genome shotgun (WGS) entry which is preliminary data.</text>
</comment>
<dbReference type="EMBL" id="VTPC01007561">
    <property type="protein sequence ID" value="KAF2893899.1"/>
    <property type="molecule type" value="Genomic_DNA"/>
</dbReference>
<proteinExistence type="predicted"/>
<dbReference type="OrthoDB" id="9435504at2759"/>
<dbReference type="AlphaFoldDB" id="A0A8K0CWS5"/>
<keyword evidence="2 6" id="KW-0812">Transmembrane</keyword>
<gene>
    <name evidence="7" type="ORF">ILUMI_12276</name>
</gene>
<accession>A0A8K0CWS5</accession>
<dbReference type="PANTHER" id="PTHR34038">
    <property type="entry name" value="ATP SYNTHASE MEMBRANE SUBUNIT DAPIT, MITOCHONDRIAL"/>
    <property type="match status" value="1"/>
</dbReference>
<keyword evidence="3 6" id="KW-1133">Transmembrane helix</keyword>
<evidence type="ECO:0000313" key="8">
    <source>
        <dbReference type="Proteomes" id="UP000801492"/>
    </source>
</evidence>
<keyword evidence="8" id="KW-1185">Reference proteome</keyword>
<dbReference type="Pfam" id="PF14960">
    <property type="entry name" value="ATP_synth_reg"/>
    <property type="match status" value="2"/>
</dbReference>
<evidence type="ECO:0000256" key="5">
    <source>
        <dbReference type="ARBA" id="ARBA00023136"/>
    </source>
</evidence>
<organism evidence="7 8">
    <name type="scientific">Ignelater luminosus</name>
    <name type="common">Cucubano</name>
    <name type="synonym">Pyrophorus luminosus</name>
    <dbReference type="NCBI Taxonomy" id="2038154"/>
    <lineage>
        <taxon>Eukaryota</taxon>
        <taxon>Metazoa</taxon>
        <taxon>Ecdysozoa</taxon>
        <taxon>Arthropoda</taxon>
        <taxon>Hexapoda</taxon>
        <taxon>Insecta</taxon>
        <taxon>Pterygota</taxon>
        <taxon>Neoptera</taxon>
        <taxon>Endopterygota</taxon>
        <taxon>Coleoptera</taxon>
        <taxon>Polyphaga</taxon>
        <taxon>Elateriformia</taxon>
        <taxon>Elateroidea</taxon>
        <taxon>Elateridae</taxon>
        <taxon>Agrypninae</taxon>
        <taxon>Pyrophorini</taxon>
        <taxon>Ignelater</taxon>
    </lineage>
</organism>
<name>A0A8K0CWS5_IGNLU</name>
<feature type="transmembrane region" description="Helical" evidence="6">
    <location>
        <begin position="113"/>
        <end position="132"/>
    </location>
</feature>